<dbReference type="Proteomes" id="UP001219525">
    <property type="component" value="Unassembled WGS sequence"/>
</dbReference>
<proteinExistence type="predicted"/>
<gene>
    <name evidence="2" type="ORF">GGX14DRAFT_545098</name>
</gene>
<comment type="caution">
    <text evidence="2">The sequence shown here is derived from an EMBL/GenBank/DDBJ whole genome shotgun (WGS) entry which is preliminary data.</text>
</comment>
<protein>
    <submittedName>
        <fullName evidence="2">Uncharacterized protein</fullName>
    </submittedName>
</protein>
<evidence type="ECO:0000313" key="2">
    <source>
        <dbReference type="EMBL" id="KAJ7199148.1"/>
    </source>
</evidence>
<feature type="region of interest" description="Disordered" evidence="1">
    <location>
        <begin position="80"/>
        <end position="101"/>
    </location>
</feature>
<dbReference type="AlphaFoldDB" id="A0AAD6V0M5"/>
<name>A0AAD6V0M5_9AGAR</name>
<organism evidence="2 3">
    <name type="scientific">Mycena pura</name>
    <dbReference type="NCBI Taxonomy" id="153505"/>
    <lineage>
        <taxon>Eukaryota</taxon>
        <taxon>Fungi</taxon>
        <taxon>Dikarya</taxon>
        <taxon>Basidiomycota</taxon>
        <taxon>Agaricomycotina</taxon>
        <taxon>Agaricomycetes</taxon>
        <taxon>Agaricomycetidae</taxon>
        <taxon>Agaricales</taxon>
        <taxon>Marasmiineae</taxon>
        <taxon>Mycenaceae</taxon>
        <taxon>Mycena</taxon>
    </lineage>
</organism>
<evidence type="ECO:0000313" key="3">
    <source>
        <dbReference type="Proteomes" id="UP001219525"/>
    </source>
</evidence>
<dbReference type="EMBL" id="JARJCW010000069">
    <property type="protein sequence ID" value="KAJ7199148.1"/>
    <property type="molecule type" value="Genomic_DNA"/>
</dbReference>
<accession>A0AAD6V0M5</accession>
<sequence length="200" mass="21549">MPIHEFTSAIVIAKLNMSGHISLSESFKPLEGVAEPSKALWAPGLSLYFDRTCENGVGELSVYVPYDTPTPSACREEALYSDPTPHAEDPINSGRTSPLLQESPASRTALSEQLDTIWPADFFTQQTFQARSDADDLGSNRGIFSEQLLYSGTKLISVNVAPNIPSIGPPGMIPDMKDIGKTSGPMFLMGHSCGCAVRLD</sequence>
<keyword evidence="3" id="KW-1185">Reference proteome</keyword>
<evidence type="ECO:0000256" key="1">
    <source>
        <dbReference type="SAM" id="MobiDB-lite"/>
    </source>
</evidence>
<reference evidence="2" key="1">
    <citation type="submission" date="2023-03" db="EMBL/GenBank/DDBJ databases">
        <title>Massive genome expansion in bonnet fungi (Mycena s.s.) driven by repeated elements and novel gene families across ecological guilds.</title>
        <authorList>
            <consortium name="Lawrence Berkeley National Laboratory"/>
            <person name="Harder C.B."/>
            <person name="Miyauchi S."/>
            <person name="Viragh M."/>
            <person name="Kuo A."/>
            <person name="Thoen E."/>
            <person name="Andreopoulos B."/>
            <person name="Lu D."/>
            <person name="Skrede I."/>
            <person name="Drula E."/>
            <person name="Henrissat B."/>
            <person name="Morin E."/>
            <person name="Kohler A."/>
            <person name="Barry K."/>
            <person name="LaButti K."/>
            <person name="Morin E."/>
            <person name="Salamov A."/>
            <person name="Lipzen A."/>
            <person name="Mereny Z."/>
            <person name="Hegedus B."/>
            <person name="Baldrian P."/>
            <person name="Stursova M."/>
            <person name="Weitz H."/>
            <person name="Taylor A."/>
            <person name="Grigoriev I.V."/>
            <person name="Nagy L.G."/>
            <person name="Martin F."/>
            <person name="Kauserud H."/>
        </authorList>
    </citation>
    <scope>NUCLEOTIDE SEQUENCE</scope>
    <source>
        <strain evidence="2">9144</strain>
    </source>
</reference>